<organism evidence="1">
    <name type="scientific">Picea glauca</name>
    <name type="common">White spruce</name>
    <name type="synonym">Pinus glauca</name>
    <dbReference type="NCBI Taxonomy" id="3330"/>
    <lineage>
        <taxon>Eukaryota</taxon>
        <taxon>Viridiplantae</taxon>
        <taxon>Streptophyta</taxon>
        <taxon>Embryophyta</taxon>
        <taxon>Tracheophyta</taxon>
        <taxon>Spermatophyta</taxon>
        <taxon>Pinopsida</taxon>
        <taxon>Pinidae</taxon>
        <taxon>Conifers I</taxon>
        <taxon>Pinales</taxon>
        <taxon>Pinaceae</taxon>
        <taxon>Picea</taxon>
    </lineage>
</organism>
<name>A0A101M4W1_PICGL</name>
<reference evidence="1" key="1">
    <citation type="journal article" date="2015" name="Genome Biol. Evol.">
        <title>Organellar Genomes of White Spruce (Picea glauca): Assembly and Annotation.</title>
        <authorList>
            <person name="Jackman S.D."/>
            <person name="Warren R.L."/>
            <person name="Gibb E.A."/>
            <person name="Vandervalk B.P."/>
            <person name="Mohamadi H."/>
            <person name="Chu J."/>
            <person name="Raymond A."/>
            <person name="Pleasance S."/>
            <person name="Coope R."/>
            <person name="Wildung M.R."/>
            <person name="Ritland C.E."/>
            <person name="Bousquet J."/>
            <person name="Jones S.J."/>
            <person name="Bohlmann J."/>
            <person name="Birol I."/>
        </authorList>
    </citation>
    <scope>NUCLEOTIDE SEQUENCE [LARGE SCALE GENOMIC DNA]</scope>
    <source>
        <tissue evidence="1">Flushing bud</tissue>
    </source>
</reference>
<evidence type="ECO:0000313" key="1">
    <source>
        <dbReference type="EMBL" id="KUM50880.1"/>
    </source>
</evidence>
<accession>A0A101M4W1</accession>
<geneLocation type="mitochondrion" evidence="1"/>
<proteinExistence type="predicted"/>
<dbReference type="AlphaFoldDB" id="A0A101M4W1"/>
<dbReference type="EMBL" id="LKAM01000001">
    <property type="protein sequence ID" value="KUM50880.1"/>
    <property type="molecule type" value="Genomic_DNA"/>
</dbReference>
<keyword evidence="1" id="KW-0496">Mitochondrion</keyword>
<gene>
    <name evidence="1" type="ORF">ABT39_MTgene726</name>
</gene>
<sequence>MLPIHFQYSKTHSPCYLKIVFLPFKDRRRRARRGYCAGGERVRNMGGIGV</sequence>
<protein>
    <submittedName>
        <fullName evidence="1">Uncharacterized protein</fullName>
    </submittedName>
</protein>
<comment type="caution">
    <text evidence="1">The sequence shown here is derived from an EMBL/GenBank/DDBJ whole genome shotgun (WGS) entry which is preliminary data.</text>
</comment>